<gene>
    <name evidence="3" type="ORF">HHI_17091</name>
</gene>
<evidence type="ECO:0000259" key="2">
    <source>
        <dbReference type="Pfam" id="PF13372"/>
    </source>
</evidence>
<dbReference type="EMBL" id="ARYI01000023">
    <property type="protein sequence ID" value="KCZ86616.1"/>
    <property type="molecule type" value="Genomic_DNA"/>
</dbReference>
<accession>A0A059F7Q8</accession>
<keyword evidence="4" id="KW-1185">Reference proteome</keyword>
<dbReference type="InterPro" id="IPR023614">
    <property type="entry name" value="Porin_dom_sf"/>
</dbReference>
<comment type="caution">
    <text evidence="3">The sequence shown here is derived from an EMBL/GenBank/DDBJ whole genome shotgun (WGS) entry which is preliminary data.</text>
</comment>
<evidence type="ECO:0000313" key="3">
    <source>
        <dbReference type="EMBL" id="KCZ86616.1"/>
    </source>
</evidence>
<dbReference type="Proteomes" id="UP000025061">
    <property type="component" value="Unassembled WGS sequence"/>
</dbReference>
<sequence length="403" mass="43572">MLRFSGVFAGLLSSGFLGCLAFSEASAQAAADPFRAWLEFRPRWEAADQDGVRPAEALTVRTRLGFETRAWKDLSATLEFEDVRSLYGNYNDAVPPAEPYAVIADPEVTEVNLAQLVWKPAEAFSATLGRQRINLDDQRFVGGAAWRQDEQTFDALRLDYAAGPVQASYAYVDRVNRIFGDDLDWDSNTHMANLRVSPGPSLELTGFAYLMDFEDGGAPVSNATYGARMTGVIAQSGRKLAYAASLARQTDYGGNPVSYEARYAAAELTLSDGPVAGRLGWERLGAGDGGAFQTPLATGHAFNGFADVFLTTPRDGLDDIYVGASYTSALALGPILKPAVSLTWHDFSAERTGADLGTELDLTTTFALSGDLSGVVKLARYNGAGGLSDRTRFWLGFTWKAWQ</sequence>
<dbReference type="Pfam" id="PF13372">
    <property type="entry name" value="Alginate_exp"/>
    <property type="match status" value="1"/>
</dbReference>
<dbReference type="OrthoDB" id="9767539at2"/>
<reference evidence="3 4" key="1">
    <citation type="submission" date="2013-04" db="EMBL/GenBank/DDBJ databases">
        <title>Hyphomonas hirschiana VP5 Genome Sequencing.</title>
        <authorList>
            <person name="Lai Q."/>
            <person name="Shao Z."/>
        </authorList>
    </citation>
    <scope>NUCLEOTIDE SEQUENCE [LARGE SCALE GENOMIC DNA]</scope>
    <source>
        <strain evidence="3 4">VP5</strain>
    </source>
</reference>
<feature type="signal peptide" evidence="1">
    <location>
        <begin position="1"/>
        <end position="29"/>
    </location>
</feature>
<dbReference type="InterPro" id="IPR025388">
    <property type="entry name" value="Alginate_export_dom"/>
</dbReference>
<proteinExistence type="predicted"/>
<evidence type="ECO:0000313" key="4">
    <source>
        <dbReference type="Proteomes" id="UP000025061"/>
    </source>
</evidence>
<dbReference type="PROSITE" id="PS51257">
    <property type="entry name" value="PROKAR_LIPOPROTEIN"/>
    <property type="match status" value="1"/>
</dbReference>
<protein>
    <submittedName>
        <fullName evidence="3">Putative lipoprotein</fullName>
    </submittedName>
</protein>
<keyword evidence="3" id="KW-0449">Lipoprotein</keyword>
<keyword evidence="1" id="KW-0732">Signal</keyword>
<name>A0A059F7Q8_9PROT</name>
<feature type="domain" description="Alginate export" evidence="2">
    <location>
        <begin position="74"/>
        <end position="166"/>
    </location>
</feature>
<feature type="chain" id="PRO_5001572604" evidence="1">
    <location>
        <begin position="30"/>
        <end position="403"/>
    </location>
</feature>
<evidence type="ECO:0000256" key="1">
    <source>
        <dbReference type="SAM" id="SignalP"/>
    </source>
</evidence>
<dbReference type="RefSeq" id="WP_011647225.1">
    <property type="nucleotide sequence ID" value="NZ_ARYI01000023.1"/>
</dbReference>
<organism evidence="3 4">
    <name type="scientific">Hyphomonas hirschiana VP5</name>
    <dbReference type="NCBI Taxonomy" id="1280951"/>
    <lineage>
        <taxon>Bacteria</taxon>
        <taxon>Pseudomonadati</taxon>
        <taxon>Pseudomonadota</taxon>
        <taxon>Alphaproteobacteria</taxon>
        <taxon>Hyphomonadales</taxon>
        <taxon>Hyphomonadaceae</taxon>
        <taxon>Hyphomonas</taxon>
    </lineage>
</organism>
<dbReference type="PATRIC" id="fig|1280951.3.peg.3442"/>
<dbReference type="AlphaFoldDB" id="A0A059F7Q8"/>
<dbReference type="Gene3D" id="2.40.160.10">
    <property type="entry name" value="Porin"/>
    <property type="match status" value="1"/>
</dbReference>